<proteinExistence type="predicted"/>
<comment type="caution">
    <text evidence="1">The sequence shown here is derived from an EMBL/GenBank/DDBJ whole genome shotgun (WGS) entry which is preliminary data.</text>
</comment>
<gene>
    <name evidence="1" type="ORF">GCM10022252_70220</name>
</gene>
<sequence length="234" mass="24649">MFGTGVSDLTVYDWPAEDGLRGGSPHLHTLCAEAYAVVAGSGAVQTLTWSGYEETALAPGAVVRFTPGTVHRLVNGGGLRIVVLMQNSGLPEAGDAVLTFPPDVLADPARYAAAVRSAPRERRDLAVEGFLRLRAEGRPGFAAFLEAAAGLVAPRLDAFEARWRDGPLRAAETTGAQLAALRAGDLAHLREAEVTRVPSVPRDGMCGHLLTYLSDLPDLPDLPGPAEPAEHGRD</sequence>
<dbReference type="EMBL" id="BAABAQ010000017">
    <property type="protein sequence ID" value="GAA4207090.1"/>
    <property type="molecule type" value="Genomic_DNA"/>
</dbReference>
<name>A0ABP8BIX1_9ACTN</name>
<dbReference type="SUPFAM" id="SSF51182">
    <property type="entry name" value="RmlC-like cupins"/>
    <property type="match status" value="1"/>
</dbReference>
<evidence type="ECO:0000313" key="2">
    <source>
        <dbReference type="Proteomes" id="UP001501251"/>
    </source>
</evidence>
<evidence type="ECO:0000313" key="1">
    <source>
        <dbReference type="EMBL" id="GAA4207090.1"/>
    </source>
</evidence>
<accession>A0ABP8BIX1</accession>
<dbReference type="InterPro" id="IPR011051">
    <property type="entry name" value="RmlC_Cupin_sf"/>
</dbReference>
<dbReference type="CDD" id="cd02208">
    <property type="entry name" value="cupin_RmlC-like"/>
    <property type="match status" value="1"/>
</dbReference>
<dbReference type="Proteomes" id="UP001501251">
    <property type="component" value="Unassembled WGS sequence"/>
</dbReference>
<keyword evidence="2" id="KW-1185">Reference proteome</keyword>
<reference evidence="2" key="1">
    <citation type="journal article" date="2019" name="Int. J. Syst. Evol. Microbiol.">
        <title>The Global Catalogue of Microorganisms (GCM) 10K type strain sequencing project: providing services to taxonomists for standard genome sequencing and annotation.</title>
        <authorList>
            <consortium name="The Broad Institute Genomics Platform"/>
            <consortium name="The Broad Institute Genome Sequencing Center for Infectious Disease"/>
            <person name="Wu L."/>
            <person name="Ma J."/>
        </authorList>
    </citation>
    <scope>NUCLEOTIDE SEQUENCE [LARGE SCALE GENOMIC DNA]</scope>
    <source>
        <strain evidence="2">JCM 17388</strain>
    </source>
</reference>
<dbReference type="Gene3D" id="2.60.120.10">
    <property type="entry name" value="Jelly Rolls"/>
    <property type="match status" value="1"/>
</dbReference>
<dbReference type="InterPro" id="IPR014710">
    <property type="entry name" value="RmlC-like_jellyroll"/>
</dbReference>
<dbReference type="RefSeq" id="WP_344922552.1">
    <property type="nucleotide sequence ID" value="NZ_BAABAQ010000017.1"/>
</dbReference>
<organism evidence="1 2">
    <name type="scientific">Streptosporangium oxazolinicum</name>
    <dbReference type="NCBI Taxonomy" id="909287"/>
    <lineage>
        <taxon>Bacteria</taxon>
        <taxon>Bacillati</taxon>
        <taxon>Actinomycetota</taxon>
        <taxon>Actinomycetes</taxon>
        <taxon>Streptosporangiales</taxon>
        <taxon>Streptosporangiaceae</taxon>
        <taxon>Streptosporangium</taxon>
    </lineage>
</organism>
<protein>
    <submittedName>
        <fullName evidence="1">Cupin domain-containing protein</fullName>
    </submittedName>
</protein>